<dbReference type="AlphaFoldDB" id="A0A316FXS2"/>
<keyword evidence="3" id="KW-1185">Reference proteome</keyword>
<evidence type="ECO:0000313" key="2">
    <source>
        <dbReference type="EMBL" id="PWK53389.1"/>
    </source>
</evidence>
<reference evidence="2 3" key="1">
    <citation type="submission" date="2018-05" db="EMBL/GenBank/DDBJ databases">
        <title>Genomic Encyclopedia of Type Strains, Phase IV (KMG-IV): sequencing the most valuable type-strain genomes for metagenomic binning, comparative biology and taxonomic classification.</title>
        <authorList>
            <person name="Goeker M."/>
        </authorList>
    </citation>
    <scope>NUCLEOTIDE SEQUENCE [LARGE SCALE GENOMIC DNA]</scope>
    <source>
        <strain evidence="2 3">DSM 25350</strain>
    </source>
</reference>
<dbReference type="EMBL" id="QGGU01000003">
    <property type="protein sequence ID" value="PWK53389.1"/>
    <property type="molecule type" value="Genomic_DNA"/>
</dbReference>
<gene>
    <name evidence="2" type="ORF">C8D97_103216</name>
</gene>
<protein>
    <submittedName>
        <fullName evidence="2">Uncharacterized protein DUF4381</fullName>
    </submittedName>
</protein>
<keyword evidence="1" id="KW-1133">Transmembrane helix</keyword>
<keyword evidence="1" id="KW-0812">Transmembrane</keyword>
<sequence>MNGQAAPQQDPLSQLRDIHTPDPISWWPLAPGWWILAGLVIIGLVFLIRWLIKRKNHQTAVTLAKSELLPLKEKPANKQNLVDALHIYRRAALTQFEQSLVATVSLRELSESLAAQHNKTLAPSTIDLLHHAQYAPNISINEKHWRLLIDDIHQLISLLPNSQLSQRELTNV</sequence>
<comment type="caution">
    <text evidence="2">The sequence shown here is derived from an EMBL/GenBank/DDBJ whole genome shotgun (WGS) entry which is preliminary data.</text>
</comment>
<evidence type="ECO:0000313" key="3">
    <source>
        <dbReference type="Proteomes" id="UP000245790"/>
    </source>
</evidence>
<accession>A0A316FXS2</accession>
<evidence type="ECO:0000256" key="1">
    <source>
        <dbReference type="SAM" id="Phobius"/>
    </source>
</evidence>
<keyword evidence="1" id="KW-0472">Membrane</keyword>
<dbReference type="Proteomes" id="UP000245790">
    <property type="component" value="Unassembled WGS sequence"/>
</dbReference>
<organism evidence="2 3">
    <name type="scientific">Pleionea mediterranea</name>
    <dbReference type="NCBI Taxonomy" id="523701"/>
    <lineage>
        <taxon>Bacteria</taxon>
        <taxon>Pseudomonadati</taxon>
        <taxon>Pseudomonadota</taxon>
        <taxon>Gammaproteobacteria</taxon>
        <taxon>Oceanospirillales</taxon>
        <taxon>Pleioneaceae</taxon>
        <taxon>Pleionea</taxon>
    </lineage>
</organism>
<dbReference type="Pfam" id="PF14316">
    <property type="entry name" value="DUF4381"/>
    <property type="match status" value="1"/>
</dbReference>
<proteinExistence type="predicted"/>
<dbReference type="InterPro" id="IPR025489">
    <property type="entry name" value="DUF4381"/>
</dbReference>
<dbReference type="RefSeq" id="WP_109762607.1">
    <property type="nucleotide sequence ID" value="NZ_QGGU01000003.1"/>
</dbReference>
<dbReference type="OrthoDB" id="283083at2"/>
<feature type="transmembrane region" description="Helical" evidence="1">
    <location>
        <begin position="33"/>
        <end position="52"/>
    </location>
</feature>
<name>A0A316FXS2_9GAMM</name>